<evidence type="ECO:0000313" key="2">
    <source>
        <dbReference type="Proteomes" id="UP000182146"/>
    </source>
</evidence>
<reference evidence="1 2" key="1">
    <citation type="submission" date="2016-10" db="EMBL/GenBank/DDBJ databases">
        <authorList>
            <person name="de Groot N.N."/>
        </authorList>
    </citation>
    <scope>NUCLEOTIDE SEQUENCE [LARGE SCALE GENOMIC DNA]</scope>
    <source>
        <strain evidence="1 2">DSM 17813</strain>
    </source>
</reference>
<evidence type="ECO:0000313" key="1">
    <source>
        <dbReference type="EMBL" id="SDM88713.1"/>
    </source>
</evidence>
<proteinExistence type="predicted"/>
<sequence length="42" mass="4688">MERFELVFLDAPLAVIEFDKGPDDLANIMNGSEYVAINGLLF</sequence>
<dbReference type="Proteomes" id="UP000182146">
    <property type="component" value="Unassembled WGS sequence"/>
</dbReference>
<name>A0A1G9WX51_9BACT</name>
<gene>
    <name evidence="1" type="ORF">SAMN05660860_03333</name>
</gene>
<accession>A0A1G9WX51</accession>
<dbReference type="AlphaFoldDB" id="A0A1G9WX51"/>
<dbReference type="EMBL" id="FNGU01000012">
    <property type="protein sequence ID" value="SDM88713.1"/>
    <property type="molecule type" value="Genomic_DNA"/>
</dbReference>
<protein>
    <submittedName>
        <fullName evidence="1">Uncharacterized protein</fullName>
    </submittedName>
</protein>
<organism evidence="1 2">
    <name type="scientific">Geoalkalibacter ferrihydriticus</name>
    <dbReference type="NCBI Taxonomy" id="392333"/>
    <lineage>
        <taxon>Bacteria</taxon>
        <taxon>Pseudomonadati</taxon>
        <taxon>Thermodesulfobacteriota</taxon>
        <taxon>Desulfuromonadia</taxon>
        <taxon>Desulfuromonadales</taxon>
        <taxon>Geoalkalibacteraceae</taxon>
        <taxon>Geoalkalibacter</taxon>
    </lineage>
</organism>